<reference evidence="1 2" key="1">
    <citation type="submission" date="2017-06" db="EMBL/GenBank/DDBJ databases">
        <authorList>
            <person name="Kim H.J."/>
            <person name="Triplett B.A."/>
        </authorList>
    </citation>
    <scope>NUCLEOTIDE SEQUENCE [LARGE SCALE GENOMIC DNA]</scope>
    <source>
        <strain evidence="1 2">DSM 25597</strain>
    </source>
</reference>
<gene>
    <name evidence="1" type="ORF">SAMN06265376_101155</name>
</gene>
<evidence type="ECO:0000313" key="2">
    <source>
        <dbReference type="Proteomes" id="UP000198379"/>
    </source>
</evidence>
<keyword evidence="2" id="KW-1185">Reference proteome</keyword>
<name>A0A238VPW9_9FLAO</name>
<evidence type="ECO:0000313" key="1">
    <source>
        <dbReference type="EMBL" id="SNR36221.1"/>
    </source>
</evidence>
<dbReference type="Proteomes" id="UP000198379">
    <property type="component" value="Unassembled WGS sequence"/>
</dbReference>
<sequence>MKTIKLVMLLCVVGLTYTSCKTDDDGGDGGNAAAGTVEATVDGASFTSDAIATMATQINAQGITTLNIVGSALSAGSARTITLTIIGVDGEGTYPIQVSTDSGIITATATYIEASGNVGGGGIDGSWLAPFDESLAGEVNITEITDTTVRGTFSYSARSQDDESNFVEITNGSFNLDL</sequence>
<dbReference type="RefSeq" id="WP_089369526.1">
    <property type="nucleotide sequence ID" value="NZ_BMEP01000002.1"/>
</dbReference>
<dbReference type="InterPro" id="IPR046219">
    <property type="entry name" value="DUF6252"/>
</dbReference>
<accession>A0A238VPW9</accession>
<proteinExistence type="predicted"/>
<dbReference type="AlphaFoldDB" id="A0A238VPW9"/>
<protein>
    <submittedName>
        <fullName evidence="1">Uncharacterized protein</fullName>
    </submittedName>
</protein>
<organism evidence="1 2">
    <name type="scientific">Dokdonia pacifica</name>
    <dbReference type="NCBI Taxonomy" id="1627892"/>
    <lineage>
        <taxon>Bacteria</taxon>
        <taxon>Pseudomonadati</taxon>
        <taxon>Bacteroidota</taxon>
        <taxon>Flavobacteriia</taxon>
        <taxon>Flavobacteriales</taxon>
        <taxon>Flavobacteriaceae</taxon>
        <taxon>Dokdonia</taxon>
    </lineage>
</organism>
<dbReference type="Pfam" id="PF19765">
    <property type="entry name" value="DUF6252"/>
    <property type="match status" value="1"/>
</dbReference>
<dbReference type="EMBL" id="FZNY01000001">
    <property type="protein sequence ID" value="SNR36221.1"/>
    <property type="molecule type" value="Genomic_DNA"/>
</dbReference>
<dbReference type="OrthoDB" id="824283at2"/>